<proteinExistence type="predicted"/>
<dbReference type="EMBL" id="BTRK01000005">
    <property type="protein sequence ID" value="GMR54687.1"/>
    <property type="molecule type" value="Genomic_DNA"/>
</dbReference>
<organism evidence="1 2">
    <name type="scientific">Pristionchus mayeri</name>
    <dbReference type="NCBI Taxonomy" id="1317129"/>
    <lineage>
        <taxon>Eukaryota</taxon>
        <taxon>Metazoa</taxon>
        <taxon>Ecdysozoa</taxon>
        <taxon>Nematoda</taxon>
        <taxon>Chromadorea</taxon>
        <taxon>Rhabditida</taxon>
        <taxon>Rhabditina</taxon>
        <taxon>Diplogasteromorpha</taxon>
        <taxon>Diplogasteroidea</taxon>
        <taxon>Neodiplogasteridae</taxon>
        <taxon>Pristionchus</taxon>
    </lineage>
</organism>
<comment type="caution">
    <text evidence="1">The sequence shown here is derived from an EMBL/GenBank/DDBJ whole genome shotgun (WGS) entry which is preliminary data.</text>
</comment>
<evidence type="ECO:0000313" key="2">
    <source>
        <dbReference type="Proteomes" id="UP001328107"/>
    </source>
</evidence>
<dbReference type="AlphaFoldDB" id="A0AAN5I6S8"/>
<accession>A0AAN5I6S8</accession>
<reference evidence="2" key="1">
    <citation type="submission" date="2022-10" db="EMBL/GenBank/DDBJ databases">
        <title>Genome assembly of Pristionchus species.</title>
        <authorList>
            <person name="Yoshida K."/>
            <person name="Sommer R.J."/>
        </authorList>
    </citation>
    <scope>NUCLEOTIDE SEQUENCE [LARGE SCALE GENOMIC DNA]</scope>
    <source>
        <strain evidence="2">RS5460</strain>
    </source>
</reference>
<dbReference type="PANTHER" id="PTHR22744:SF14">
    <property type="entry name" value="BTB DOMAIN-CONTAINING PROTEIN-RELATED"/>
    <property type="match status" value="1"/>
</dbReference>
<feature type="non-terminal residue" evidence="1">
    <location>
        <position position="1"/>
    </location>
</feature>
<sequence>YPLQSVIERAEEVLLSSRLISNTEKLRIADHYNLFGLQEHCLSNLKSTADFKTIKDSPIYNEFSNEMKAVLFERVMTVAK</sequence>
<name>A0AAN5I6S8_9BILA</name>
<dbReference type="Proteomes" id="UP001328107">
    <property type="component" value="Unassembled WGS sequence"/>
</dbReference>
<dbReference type="PANTHER" id="PTHR22744">
    <property type="entry name" value="HELIX LOOP HELIX PROTEIN 21-RELATED"/>
    <property type="match status" value="1"/>
</dbReference>
<evidence type="ECO:0000313" key="1">
    <source>
        <dbReference type="EMBL" id="GMR54687.1"/>
    </source>
</evidence>
<keyword evidence="2" id="KW-1185">Reference proteome</keyword>
<gene>
    <name evidence="1" type="ORF">PMAYCL1PPCAC_24882</name>
</gene>
<protein>
    <submittedName>
        <fullName evidence="1">Uncharacterized protein</fullName>
    </submittedName>
</protein>